<dbReference type="NCBIfam" id="TIGR00229">
    <property type="entry name" value="sensory_box"/>
    <property type="match status" value="1"/>
</dbReference>
<dbReference type="InterPro" id="IPR000014">
    <property type="entry name" value="PAS"/>
</dbReference>
<feature type="region of interest" description="Disordered" evidence="1">
    <location>
        <begin position="126"/>
        <end position="156"/>
    </location>
</feature>
<sequence>MASAAETTPGSGCSGVAITSGDSSDDARAFLSSDSGAPSAPNSSLSSSEDSGVAGLKRAPEDAGGAGGTRRGLKRPRATGTEAEVRDFHEMYRRYARLVGSVRRKRAALEANGELMELVKLEDAYGSDGAEGEQSKKTGDGGGQKRRIARNYREQKRAHRISDVIEQLKKTLAAAGFPTRSTSKYHVLKAAQAYIQSLQHRERCAMMEKKVLEQLQGQKQGSVDRMTVADRDLLRRLREAEEATEAAKALPETVRSAHEGVALVRVDFRRVFFGSRIAMCLAAVDGRILRCNRMFELVMGYTSEEARQLTIFSLVPQECLQGTFEAAGRLLSAAQEECYLAECASSDAALSIGSTGGATGSTGSGSGASASRKPSTAASTRSTLQSGSGSSVGSRSSASNVANDALQRYGGRGPSRAFATFAKPKRGHIPYRDAGEYARHGRLYLGASHDRGMGKETKETLTLTTSLSSSAAPSMAALLGVHQLCASISVVTPSVADGSPKELQHSDASSSSSDSVLDPRAGSHSPNTSGDVSVQGVRRSIGSCKPRFFHVTIVDAPRRSAVIPPVPLTMKMFDLDDEED</sequence>
<feature type="compositionally biased region" description="Gly residues" evidence="1">
    <location>
        <begin position="357"/>
        <end position="366"/>
    </location>
</feature>
<protein>
    <recommendedName>
        <fullName evidence="2">BHLH domain-containing protein</fullName>
    </recommendedName>
</protein>
<dbReference type="SMART" id="SM00353">
    <property type="entry name" value="HLH"/>
    <property type="match status" value="1"/>
</dbReference>
<dbReference type="InterPro" id="IPR011598">
    <property type="entry name" value="bHLH_dom"/>
</dbReference>
<reference evidence="3" key="1">
    <citation type="submission" date="2021-01" db="EMBL/GenBank/DDBJ databases">
        <authorList>
            <person name="Corre E."/>
            <person name="Pelletier E."/>
            <person name="Niang G."/>
            <person name="Scheremetjew M."/>
            <person name="Finn R."/>
            <person name="Kale V."/>
            <person name="Holt S."/>
            <person name="Cochrane G."/>
            <person name="Meng A."/>
            <person name="Brown T."/>
            <person name="Cohen L."/>
        </authorList>
    </citation>
    <scope>NUCLEOTIDE SEQUENCE</scope>
    <source>
        <strain evidence="3">CCMP2078</strain>
    </source>
</reference>
<evidence type="ECO:0000259" key="2">
    <source>
        <dbReference type="PROSITE" id="PS50888"/>
    </source>
</evidence>
<name>A0A7R9U164_9STRA</name>
<dbReference type="Gene3D" id="4.10.280.10">
    <property type="entry name" value="Helix-loop-helix DNA-binding domain"/>
    <property type="match status" value="1"/>
</dbReference>
<dbReference type="SUPFAM" id="SSF55785">
    <property type="entry name" value="PYP-like sensor domain (PAS domain)"/>
    <property type="match status" value="1"/>
</dbReference>
<dbReference type="EMBL" id="HBEA01000236">
    <property type="protein sequence ID" value="CAD8250705.1"/>
    <property type="molecule type" value="Transcribed_RNA"/>
</dbReference>
<dbReference type="InterPro" id="IPR036638">
    <property type="entry name" value="HLH_DNA-bd_sf"/>
</dbReference>
<dbReference type="PROSITE" id="PS50888">
    <property type="entry name" value="BHLH"/>
    <property type="match status" value="1"/>
</dbReference>
<feature type="region of interest" description="Disordered" evidence="1">
    <location>
        <begin position="497"/>
        <end position="536"/>
    </location>
</feature>
<dbReference type="AlphaFoldDB" id="A0A7R9U164"/>
<evidence type="ECO:0000256" key="1">
    <source>
        <dbReference type="SAM" id="MobiDB-lite"/>
    </source>
</evidence>
<accession>A0A7R9U164</accession>
<dbReference type="Gene3D" id="3.30.450.20">
    <property type="entry name" value="PAS domain"/>
    <property type="match status" value="1"/>
</dbReference>
<feature type="compositionally biased region" description="Low complexity" evidence="1">
    <location>
        <begin position="35"/>
        <end position="55"/>
    </location>
</feature>
<gene>
    <name evidence="3" type="ORF">PPYR1160_LOCUS195</name>
</gene>
<feature type="domain" description="BHLH" evidence="2">
    <location>
        <begin position="145"/>
        <end position="198"/>
    </location>
</feature>
<organism evidence="3">
    <name type="scientific">Pinguiococcus pyrenoidosus</name>
    <dbReference type="NCBI Taxonomy" id="172671"/>
    <lineage>
        <taxon>Eukaryota</taxon>
        <taxon>Sar</taxon>
        <taxon>Stramenopiles</taxon>
        <taxon>Ochrophyta</taxon>
        <taxon>Pinguiophyceae</taxon>
        <taxon>Pinguiochrysidales</taxon>
        <taxon>Pinguiochrysidaceae</taxon>
        <taxon>Pinguiococcus</taxon>
    </lineage>
</organism>
<dbReference type="SUPFAM" id="SSF47459">
    <property type="entry name" value="HLH, helix-loop-helix DNA-binding domain"/>
    <property type="match status" value="1"/>
</dbReference>
<feature type="region of interest" description="Disordered" evidence="1">
    <location>
        <begin position="1"/>
        <end position="82"/>
    </location>
</feature>
<proteinExistence type="predicted"/>
<feature type="region of interest" description="Disordered" evidence="1">
    <location>
        <begin position="357"/>
        <end position="399"/>
    </location>
</feature>
<evidence type="ECO:0000313" key="3">
    <source>
        <dbReference type="EMBL" id="CAD8250705.1"/>
    </source>
</evidence>
<dbReference type="InterPro" id="IPR035965">
    <property type="entry name" value="PAS-like_dom_sf"/>
</dbReference>
<feature type="compositionally biased region" description="Low complexity" evidence="1">
    <location>
        <begin position="506"/>
        <end position="515"/>
    </location>
</feature>
<dbReference type="CDD" id="cd00130">
    <property type="entry name" value="PAS"/>
    <property type="match status" value="1"/>
</dbReference>
<dbReference type="Pfam" id="PF00010">
    <property type="entry name" value="HLH"/>
    <property type="match status" value="1"/>
</dbReference>
<dbReference type="GO" id="GO:0046983">
    <property type="term" value="F:protein dimerization activity"/>
    <property type="evidence" value="ECO:0007669"/>
    <property type="project" value="InterPro"/>
</dbReference>
<feature type="compositionally biased region" description="Low complexity" evidence="1">
    <location>
        <begin position="379"/>
        <end position="399"/>
    </location>
</feature>
<feature type="compositionally biased region" description="Polar residues" evidence="1">
    <location>
        <begin position="1"/>
        <end position="11"/>
    </location>
</feature>